<name>A0A4U8UL91_STECR</name>
<evidence type="ECO:0000313" key="1">
    <source>
        <dbReference type="EMBL" id="TMS33329.1"/>
    </source>
</evidence>
<comment type="caution">
    <text evidence="1">The sequence shown here is derived from an EMBL/GenBank/DDBJ whole genome shotgun (WGS) entry which is preliminary data.</text>
</comment>
<dbReference type="EMBL" id="AZBU02000001">
    <property type="protein sequence ID" value="TMS33329.1"/>
    <property type="molecule type" value="Genomic_DNA"/>
</dbReference>
<gene>
    <name evidence="1" type="ORF">L596_001088</name>
</gene>
<dbReference type="EMBL" id="CM016762">
    <property type="protein sequence ID" value="TMS33329.1"/>
    <property type="molecule type" value="Genomic_DNA"/>
</dbReference>
<proteinExistence type="predicted"/>
<sequence length="71" mass="8382">MWDESEWLPKNTEARQSNITVNIEKSIEKEQQDLSRYGMKQLDNKLLHDASLAAEWMSQTRHQADNHMDPL</sequence>
<reference evidence="1 2" key="1">
    <citation type="journal article" date="2015" name="Genome Biol.">
        <title>Comparative genomics of Steinernema reveals deeply conserved gene regulatory networks.</title>
        <authorList>
            <person name="Dillman A.R."/>
            <person name="Macchietto M."/>
            <person name="Porter C.F."/>
            <person name="Rogers A."/>
            <person name="Williams B."/>
            <person name="Antoshechkin I."/>
            <person name="Lee M.M."/>
            <person name="Goodwin Z."/>
            <person name="Lu X."/>
            <person name="Lewis E.E."/>
            <person name="Goodrich-Blair H."/>
            <person name="Stock S.P."/>
            <person name="Adams B.J."/>
            <person name="Sternberg P.W."/>
            <person name="Mortazavi A."/>
        </authorList>
    </citation>
    <scope>NUCLEOTIDE SEQUENCE [LARGE SCALE GENOMIC DNA]</scope>
    <source>
        <strain evidence="1 2">ALL</strain>
    </source>
</reference>
<organism evidence="1 2">
    <name type="scientific">Steinernema carpocapsae</name>
    <name type="common">Entomopathogenic nematode</name>
    <dbReference type="NCBI Taxonomy" id="34508"/>
    <lineage>
        <taxon>Eukaryota</taxon>
        <taxon>Metazoa</taxon>
        <taxon>Ecdysozoa</taxon>
        <taxon>Nematoda</taxon>
        <taxon>Chromadorea</taxon>
        <taxon>Rhabditida</taxon>
        <taxon>Tylenchina</taxon>
        <taxon>Panagrolaimomorpha</taxon>
        <taxon>Strongyloidoidea</taxon>
        <taxon>Steinernematidae</taxon>
        <taxon>Steinernema</taxon>
    </lineage>
</organism>
<dbReference type="AlphaFoldDB" id="A0A4U8UL91"/>
<keyword evidence="2" id="KW-1185">Reference proteome</keyword>
<dbReference type="Proteomes" id="UP000298663">
    <property type="component" value="Chromosome X"/>
</dbReference>
<reference evidence="1 2" key="2">
    <citation type="journal article" date="2019" name="G3 (Bethesda)">
        <title>Hybrid Assembly of the Genome of the Entomopathogenic Nematode Steinernema carpocapsae Identifies the X-Chromosome.</title>
        <authorList>
            <person name="Serra L."/>
            <person name="Macchietto M."/>
            <person name="Macias-Munoz A."/>
            <person name="McGill C.J."/>
            <person name="Rodriguez I.M."/>
            <person name="Rodriguez B."/>
            <person name="Murad R."/>
            <person name="Mortazavi A."/>
        </authorList>
    </citation>
    <scope>NUCLEOTIDE SEQUENCE [LARGE SCALE GENOMIC DNA]</scope>
    <source>
        <strain evidence="1 2">ALL</strain>
    </source>
</reference>
<protein>
    <submittedName>
        <fullName evidence="1">Uncharacterized protein</fullName>
    </submittedName>
</protein>
<evidence type="ECO:0000313" key="2">
    <source>
        <dbReference type="Proteomes" id="UP000298663"/>
    </source>
</evidence>
<accession>A0A4U8UL91</accession>